<dbReference type="RefSeq" id="WP_273678192.1">
    <property type="nucleotide sequence ID" value="NZ_JAQQXQ010000007.1"/>
</dbReference>
<dbReference type="InterPro" id="IPR009875">
    <property type="entry name" value="PilZ_domain"/>
</dbReference>
<evidence type="ECO:0000259" key="1">
    <source>
        <dbReference type="Pfam" id="PF07238"/>
    </source>
</evidence>
<accession>A0ABT5JS65</accession>
<dbReference type="Pfam" id="PF07238">
    <property type="entry name" value="PilZ"/>
    <property type="match status" value="1"/>
</dbReference>
<proteinExistence type="predicted"/>
<name>A0ABT5JS65_9SPHN</name>
<keyword evidence="3" id="KW-1185">Reference proteome</keyword>
<sequence>MSQVAFLSGSKPPHPVGRRGAARLRLAIPVRLITTHSNLTCVLLDLSLTGARIGLAGPLQPGDCAYLRINQIEVFAEVVRRSSGTGGGVNGLVFDEPLSQAEVLAVRHHAETFEQREREALRDQVRRWVSGDVRA</sequence>
<feature type="domain" description="PilZ" evidence="1">
    <location>
        <begin position="18"/>
        <end position="102"/>
    </location>
</feature>
<comment type="caution">
    <text evidence="2">The sequence shown here is derived from an EMBL/GenBank/DDBJ whole genome shotgun (WGS) entry which is preliminary data.</text>
</comment>
<evidence type="ECO:0000313" key="2">
    <source>
        <dbReference type="EMBL" id="MDC8754978.1"/>
    </source>
</evidence>
<dbReference type="Gene3D" id="2.40.10.220">
    <property type="entry name" value="predicted glycosyltransferase like domains"/>
    <property type="match status" value="1"/>
</dbReference>
<dbReference type="EMBL" id="JAQQXQ010000007">
    <property type="protein sequence ID" value="MDC8754978.1"/>
    <property type="molecule type" value="Genomic_DNA"/>
</dbReference>
<evidence type="ECO:0000313" key="3">
    <source>
        <dbReference type="Proteomes" id="UP001216558"/>
    </source>
</evidence>
<organism evidence="2 3">
    <name type="scientific">Erythrobacter fulvus</name>
    <dbReference type="NCBI Taxonomy" id="2987523"/>
    <lineage>
        <taxon>Bacteria</taxon>
        <taxon>Pseudomonadati</taxon>
        <taxon>Pseudomonadota</taxon>
        <taxon>Alphaproteobacteria</taxon>
        <taxon>Sphingomonadales</taxon>
        <taxon>Erythrobacteraceae</taxon>
        <taxon>Erythrobacter/Porphyrobacter group</taxon>
        <taxon>Erythrobacter</taxon>
    </lineage>
</organism>
<dbReference type="SUPFAM" id="SSF141371">
    <property type="entry name" value="PilZ domain-like"/>
    <property type="match status" value="1"/>
</dbReference>
<reference evidence="2 3" key="1">
    <citation type="submission" date="2022-10" db="EMBL/GenBank/DDBJ databases">
        <title>Erythrobacter sp. sf7 Genome sequencing.</title>
        <authorList>
            <person name="Park S."/>
        </authorList>
    </citation>
    <scope>NUCLEOTIDE SEQUENCE [LARGE SCALE GENOMIC DNA]</scope>
    <source>
        <strain evidence="3">sf7</strain>
    </source>
</reference>
<gene>
    <name evidence="2" type="ORF">OIK40_10040</name>
</gene>
<protein>
    <submittedName>
        <fullName evidence="2">PilZ domain-containing protein</fullName>
    </submittedName>
</protein>
<dbReference type="Proteomes" id="UP001216558">
    <property type="component" value="Unassembled WGS sequence"/>
</dbReference>